<evidence type="ECO:0000313" key="8">
    <source>
        <dbReference type="EMBL" id="QDU70764.1"/>
    </source>
</evidence>
<organism evidence="8 9">
    <name type="scientific">Mucisphaera calidilacus</name>
    <dbReference type="NCBI Taxonomy" id="2527982"/>
    <lineage>
        <taxon>Bacteria</taxon>
        <taxon>Pseudomonadati</taxon>
        <taxon>Planctomycetota</taxon>
        <taxon>Phycisphaerae</taxon>
        <taxon>Phycisphaerales</taxon>
        <taxon>Phycisphaeraceae</taxon>
        <taxon>Mucisphaera</taxon>
    </lineage>
</organism>
<gene>
    <name evidence="8" type="ORF">Pan265_06000</name>
</gene>
<protein>
    <recommendedName>
        <fullName evidence="2">site-specific DNA-methyltransferase (cytosine-N(4)-specific)</fullName>
        <ecNumber evidence="2">2.1.1.113</ecNumber>
    </recommendedName>
</protein>
<dbReference type="PROSITE" id="PS00093">
    <property type="entry name" value="N4_MTASE"/>
    <property type="match status" value="1"/>
</dbReference>
<reference evidence="8 9" key="1">
    <citation type="submission" date="2019-02" db="EMBL/GenBank/DDBJ databases">
        <title>Deep-cultivation of Planctomycetes and their phenomic and genomic characterization uncovers novel biology.</title>
        <authorList>
            <person name="Wiegand S."/>
            <person name="Jogler M."/>
            <person name="Boedeker C."/>
            <person name="Pinto D."/>
            <person name="Vollmers J."/>
            <person name="Rivas-Marin E."/>
            <person name="Kohn T."/>
            <person name="Peeters S.H."/>
            <person name="Heuer A."/>
            <person name="Rast P."/>
            <person name="Oberbeckmann S."/>
            <person name="Bunk B."/>
            <person name="Jeske O."/>
            <person name="Meyerdierks A."/>
            <person name="Storesund J.E."/>
            <person name="Kallscheuer N."/>
            <person name="Luecker S."/>
            <person name="Lage O.M."/>
            <person name="Pohl T."/>
            <person name="Merkel B.J."/>
            <person name="Hornburger P."/>
            <person name="Mueller R.-W."/>
            <person name="Bruemmer F."/>
            <person name="Labrenz M."/>
            <person name="Spormann A.M."/>
            <person name="Op den Camp H."/>
            <person name="Overmann J."/>
            <person name="Amann R."/>
            <person name="Jetten M.S.M."/>
            <person name="Mascher T."/>
            <person name="Medema M.H."/>
            <person name="Devos D.P."/>
            <person name="Kaster A.-K."/>
            <person name="Ovreas L."/>
            <person name="Rohde M."/>
            <person name="Galperin M.Y."/>
            <person name="Jogler C."/>
        </authorList>
    </citation>
    <scope>NUCLEOTIDE SEQUENCE [LARGE SCALE GENOMIC DNA]</scope>
    <source>
        <strain evidence="8 9">Pan265</strain>
    </source>
</reference>
<dbReference type="REBASE" id="356402">
    <property type="entry name" value="M.PbaPan265ORF6000P"/>
</dbReference>
<dbReference type="AlphaFoldDB" id="A0A518BV04"/>
<dbReference type="GO" id="GO:0015667">
    <property type="term" value="F:site-specific DNA-methyltransferase (cytosine-N4-specific) activity"/>
    <property type="evidence" value="ECO:0007669"/>
    <property type="project" value="UniProtKB-EC"/>
</dbReference>
<keyword evidence="4" id="KW-0808">Transferase</keyword>
<keyword evidence="9" id="KW-1185">Reference proteome</keyword>
<comment type="similarity">
    <text evidence="1">Belongs to the N(4)/N(6)-methyltransferase family. N(4) subfamily.</text>
</comment>
<dbReference type="GO" id="GO:0009307">
    <property type="term" value="P:DNA restriction-modification system"/>
    <property type="evidence" value="ECO:0007669"/>
    <property type="project" value="UniProtKB-KW"/>
</dbReference>
<dbReference type="InterPro" id="IPR017985">
    <property type="entry name" value="MeTrfase_CN4_CS"/>
</dbReference>
<dbReference type="Gene3D" id="3.40.50.150">
    <property type="entry name" value="Vaccinia Virus protein VP39"/>
    <property type="match status" value="1"/>
</dbReference>
<keyword evidence="3" id="KW-0489">Methyltransferase</keyword>
<evidence type="ECO:0000256" key="7">
    <source>
        <dbReference type="ARBA" id="ARBA00049120"/>
    </source>
</evidence>
<dbReference type="SUPFAM" id="SSF53335">
    <property type="entry name" value="S-adenosyl-L-methionine-dependent methyltransferases"/>
    <property type="match status" value="1"/>
</dbReference>
<dbReference type="InterPro" id="IPR029063">
    <property type="entry name" value="SAM-dependent_MTases_sf"/>
</dbReference>
<name>A0A518BV04_9BACT</name>
<keyword evidence="6" id="KW-0680">Restriction system</keyword>
<dbReference type="GO" id="GO:0003677">
    <property type="term" value="F:DNA binding"/>
    <property type="evidence" value="ECO:0007669"/>
    <property type="project" value="InterPro"/>
</dbReference>
<evidence type="ECO:0000256" key="2">
    <source>
        <dbReference type="ARBA" id="ARBA00012185"/>
    </source>
</evidence>
<evidence type="ECO:0000256" key="6">
    <source>
        <dbReference type="ARBA" id="ARBA00022747"/>
    </source>
</evidence>
<evidence type="ECO:0000313" key="9">
    <source>
        <dbReference type="Proteomes" id="UP000320386"/>
    </source>
</evidence>
<keyword evidence="5" id="KW-0949">S-adenosyl-L-methionine</keyword>
<evidence type="ECO:0000256" key="4">
    <source>
        <dbReference type="ARBA" id="ARBA00022679"/>
    </source>
</evidence>
<evidence type="ECO:0000256" key="5">
    <source>
        <dbReference type="ARBA" id="ARBA00022691"/>
    </source>
</evidence>
<dbReference type="KEGG" id="mcad:Pan265_06000"/>
<proteinExistence type="inferred from homology"/>
<dbReference type="EC" id="2.1.1.113" evidence="2"/>
<evidence type="ECO:0000256" key="1">
    <source>
        <dbReference type="ARBA" id="ARBA00010203"/>
    </source>
</evidence>
<dbReference type="GO" id="GO:0032259">
    <property type="term" value="P:methylation"/>
    <property type="evidence" value="ECO:0007669"/>
    <property type="project" value="UniProtKB-KW"/>
</dbReference>
<accession>A0A518BV04</accession>
<sequence length="331" mass="38023">MADELERSSSEYRRRRFQDLPRSRFRAALSAERLWVPDIPNIEHWFRRYVLLDLARLLNAISSAPIGPTARSFLHLCFAATIRASSNADPVPVSGLEVTSHMLAKDADGRTINPFAIFRRHVTASLKGMTAFSDACPSNVVSQVAQRDAATTDHYPYPMADVAITSPPYNGAVDYYRRHTLEMYWLGFTETREQRLGLLDRYIGRPSVPMRHKFVTSPSYTPLIHQWESTMRSHSEARANAFLHYCTAMRRVFAGLYAAIRPGGRAIFVVGRSNWNGRSLPTDRLMHELAGDQYDLEDVAWYPIKNRYMSYSRHNNANINREYVLIYRRIS</sequence>
<evidence type="ECO:0000256" key="3">
    <source>
        <dbReference type="ARBA" id="ARBA00022603"/>
    </source>
</evidence>
<comment type="catalytic activity">
    <reaction evidence="7">
        <text>a 2'-deoxycytidine in DNA + S-adenosyl-L-methionine = an N(4)-methyl-2'-deoxycytidine in DNA + S-adenosyl-L-homocysteine + H(+)</text>
        <dbReference type="Rhea" id="RHEA:16857"/>
        <dbReference type="Rhea" id="RHEA-COMP:11369"/>
        <dbReference type="Rhea" id="RHEA-COMP:13674"/>
        <dbReference type="ChEBI" id="CHEBI:15378"/>
        <dbReference type="ChEBI" id="CHEBI:57856"/>
        <dbReference type="ChEBI" id="CHEBI:59789"/>
        <dbReference type="ChEBI" id="CHEBI:85452"/>
        <dbReference type="ChEBI" id="CHEBI:137933"/>
        <dbReference type="EC" id="2.1.1.113"/>
    </reaction>
</comment>
<dbReference type="Proteomes" id="UP000320386">
    <property type="component" value="Chromosome"/>
</dbReference>
<dbReference type="EMBL" id="CP036280">
    <property type="protein sequence ID" value="QDU70764.1"/>
    <property type="molecule type" value="Genomic_DNA"/>
</dbReference>